<gene>
    <name evidence="3" type="ORF">KGD84_31535</name>
</gene>
<dbReference type="PANTHER" id="PTHR43205">
    <property type="entry name" value="PROSTAGLANDIN REDUCTASE"/>
    <property type="match status" value="1"/>
</dbReference>
<name>A0ABX8BKI5_9ACTN</name>
<dbReference type="InterPro" id="IPR045010">
    <property type="entry name" value="MDR_fam"/>
</dbReference>
<evidence type="ECO:0000256" key="1">
    <source>
        <dbReference type="ARBA" id="ARBA00023002"/>
    </source>
</evidence>
<dbReference type="Gene3D" id="3.40.50.720">
    <property type="entry name" value="NAD(P)-binding Rossmann-like Domain"/>
    <property type="match status" value="1"/>
</dbReference>
<dbReference type="InterPro" id="IPR013149">
    <property type="entry name" value="ADH-like_C"/>
</dbReference>
<protein>
    <submittedName>
        <fullName evidence="3">NADP-dependent oxidoreductase</fullName>
    </submittedName>
</protein>
<dbReference type="SUPFAM" id="SSF51735">
    <property type="entry name" value="NAD(P)-binding Rossmann-fold domains"/>
    <property type="match status" value="1"/>
</dbReference>
<reference evidence="3 4" key="1">
    <citation type="submission" date="2021-05" db="EMBL/GenBank/DDBJ databases">
        <title>Direct Submission.</title>
        <authorList>
            <person name="Li K."/>
            <person name="Gao J."/>
        </authorList>
    </citation>
    <scope>NUCLEOTIDE SEQUENCE [LARGE SCALE GENOMIC DNA]</scope>
    <source>
        <strain evidence="3 4">Mg02</strain>
    </source>
</reference>
<feature type="domain" description="Enoyl reductase (ER)" evidence="2">
    <location>
        <begin position="19"/>
        <end position="331"/>
    </location>
</feature>
<dbReference type="EMBL" id="CP074133">
    <property type="protein sequence ID" value="QUX22757.1"/>
    <property type="molecule type" value="Genomic_DNA"/>
</dbReference>
<dbReference type="Gene3D" id="3.90.180.10">
    <property type="entry name" value="Medium-chain alcohol dehydrogenases, catalytic domain"/>
    <property type="match status" value="1"/>
</dbReference>
<dbReference type="SUPFAM" id="SSF50129">
    <property type="entry name" value="GroES-like"/>
    <property type="match status" value="1"/>
</dbReference>
<evidence type="ECO:0000259" key="2">
    <source>
        <dbReference type="SMART" id="SM00829"/>
    </source>
</evidence>
<dbReference type="Pfam" id="PF16884">
    <property type="entry name" value="ADH_N_2"/>
    <property type="match status" value="1"/>
</dbReference>
<sequence>MTVRTREIHLAARPTAEPGPEHFALVETDLPEPAPGQVLVRNTWMSVDPYMRGRMNDAPSYIPPFEIGRPLEGSAVGEVVASRAEGIPVGSTVSHFLGWREHSLVDAAGVTVLDATRIPASAYLGPLGTTGLTAHLALTDTAPVRPGDTVYVSAAAGAVGSVAARVARDLGASRVVGSAGGPDKTRLLLEEFGYDAAFDRRDGDLAARLAEAAPDGVDVYLDSVGGDHLEAALSVMNQGGRVALIGAVGDYNDAEPAPGPNLYRAATREVTLRGMLVSNHLHRFPEFHAKAVPWLLDGTLRTRETVLDGLEKAPEALRGVLVGANTGKMLVRL</sequence>
<keyword evidence="4" id="KW-1185">Reference proteome</keyword>
<dbReference type="RefSeq" id="WP_220563972.1">
    <property type="nucleotide sequence ID" value="NZ_CP074133.1"/>
</dbReference>
<dbReference type="Proteomes" id="UP000676079">
    <property type="component" value="Chromosome"/>
</dbReference>
<dbReference type="InterPro" id="IPR020843">
    <property type="entry name" value="ER"/>
</dbReference>
<proteinExistence type="predicted"/>
<evidence type="ECO:0000313" key="3">
    <source>
        <dbReference type="EMBL" id="QUX22757.1"/>
    </source>
</evidence>
<dbReference type="InterPro" id="IPR011032">
    <property type="entry name" value="GroES-like_sf"/>
</dbReference>
<dbReference type="SMART" id="SM00829">
    <property type="entry name" value="PKS_ER"/>
    <property type="match status" value="1"/>
</dbReference>
<accession>A0ABX8BKI5</accession>
<dbReference type="PANTHER" id="PTHR43205:SF7">
    <property type="entry name" value="PROSTAGLANDIN REDUCTASE 1"/>
    <property type="match status" value="1"/>
</dbReference>
<dbReference type="InterPro" id="IPR036291">
    <property type="entry name" value="NAD(P)-bd_dom_sf"/>
</dbReference>
<dbReference type="CDD" id="cd05288">
    <property type="entry name" value="PGDH"/>
    <property type="match status" value="1"/>
</dbReference>
<organism evidence="3 4">
    <name type="scientific">Nocardiopsis changdeensis</name>
    <dbReference type="NCBI Taxonomy" id="2831969"/>
    <lineage>
        <taxon>Bacteria</taxon>
        <taxon>Bacillati</taxon>
        <taxon>Actinomycetota</taxon>
        <taxon>Actinomycetes</taxon>
        <taxon>Streptosporangiales</taxon>
        <taxon>Nocardiopsidaceae</taxon>
        <taxon>Nocardiopsis</taxon>
    </lineage>
</organism>
<dbReference type="InterPro" id="IPR041694">
    <property type="entry name" value="ADH_N_2"/>
</dbReference>
<dbReference type="Pfam" id="PF00107">
    <property type="entry name" value="ADH_zinc_N"/>
    <property type="match status" value="1"/>
</dbReference>
<keyword evidence="1" id="KW-0560">Oxidoreductase</keyword>
<evidence type="ECO:0000313" key="4">
    <source>
        <dbReference type="Proteomes" id="UP000676079"/>
    </source>
</evidence>